<sequence>MSTIEIRPVRRQELVAVVNLLADDALGQGRERADGDLHPDYLAAFEAIENDPAHEVLVAVANDEVLGCLQLSFLPGLSRRGMWRGQIEGVRVARSARGQGLGRQLVQWAIDACRQRGCGLVQLTSDTRRTEAARFYESMGFTASHVGFKLDLPQAR</sequence>
<name>A0ABQ1HKP7_9GAMM</name>
<dbReference type="Gene3D" id="3.40.630.30">
    <property type="match status" value="1"/>
</dbReference>
<dbReference type="RefSeq" id="WP_188663328.1">
    <property type="nucleotide sequence ID" value="NZ_BMKC01000002.1"/>
</dbReference>
<feature type="domain" description="N-acetyltransferase" evidence="3">
    <location>
        <begin position="4"/>
        <end position="156"/>
    </location>
</feature>
<dbReference type="InterPro" id="IPR050832">
    <property type="entry name" value="Bact_Acetyltransf"/>
</dbReference>
<dbReference type="CDD" id="cd04301">
    <property type="entry name" value="NAT_SF"/>
    <property type="match status" value="1"/>
</dbReference>
<dbReference type="InterPro" id="IPR016181">
    <property type="entry name" value="Acyl_CoA_acyltransferase"/>
</dbReference>
<dbReference type="InterPro" id="IPR000182">
    <property type="entry name" value="GNAT_dom"/>
</dbReference>
<keyword evidence="1" id="KW-0808">Transferase</keyword>
<dbReference type="PANTHER" id="PTHR43877:SF2">
    <property type="entry name" value="AMINOALKYLPHOSPHONATE N-ACETYLTRANSFERASE-RELATED"/>
    <property type="match status" value="1"/>
</dbReference>
<keyword evidence="2" id="KW-0012">Acyltransferase</keyword>
<evidence type="ECO:0000313" key="4">
    <source>
        <dbReference type="EMBL" id="GGA79937.1"/>
    </source>
</evidence>
<reference evidence="5" key="1">
    <citation type="journal article" date="2019" name="Int. J. Syst. Evol. Microbiol.">
        <title>The Global Catalogue of Microorganisms (GCM) 10K type strain sequencing project: providing services to taxonomists for standard genome sequencing and annotation.</title>
        <authorList>
            <consortium name="The Broad Institute Genomics Platform"/>
            <consortium name="The Broad Institute Genome Sequencing Center for Infectious Disease"/>
            <person name="Wu L."/>
            <person name="Ma J."/>
        </authorList>
    </citation>
    <scope>NUCLEOTIDE SEQUENCE [LARGE SCALE GENOMIC DNA]</scope>
    <source>
        <strain evidence="5">CGMCC 1.15905</strain>
    </source>
</reference>
<organism evidence="4 5">
    <name type="scientific">Arenimonas soli</name>
    <dbReference type="NCBI Taxonomy" id="2269504"/>
    <lineage>
        <taxon>Bacteria</taxon>
        <taxon>Pseudomonadati</taxon>
        <taxon>Pseudomonadota</taxon>
        <taxon>Gammaproteobacteria</taxon>
        <taxon>Lysobacterales</taxon>
        <taxon>Lysobacteraceae</taxon>
        <taxon>Arenimonas</taxon>
    </lineage>
</organism>
<dbReference type="SUPFAM" id="SSF55729">
    <property type="entry name" value="Acyl-CoA N-acyltransferases (Nat)"/>
    <property type="match status" value="1"/>
</dbReference>
<evidence type="ECO:0000313" key="5">
    <source>
        <dbReference type="Proteomes" id="UP000623419"/>
    </source>
</evidence>
<dbReference type="EMBL" id="BMKC01000002">
    <property type="protein sequence ID" value="GGA79937.1"/>
    <property type="molecule type" value="Genomic_DNA"/>
</dbReference>
<proteinExistence type="predicted"/>
<keyword evidence="5" id="KW-1185">Reference proteome</keyword>
<comment type="caution">
    <text evidence="4">The sequence shown here is derived from an EMBL/GenBank/DDBJ whole genome shotgun (WGS) entry which is preliminary data.</text>
</comment>
<dbReference type="Pfam" id="PF00583">
    <property type="entry name" value="Acetyltransf_1"/>
    <property type="match status" value="1"/>
</dbReference>
<dbReference type="Proteomes" id="UP000623419">
    <property type="component" value="Unassembled WGS sequence"/>
</dbReference>
<evidence type="ECO:0000256" key="1">
    <source>
        <dbReference type="ARBA" id="ARBA00022679"/>
    </source>
</evidence>
<dbReference type="PROSITE" id="PS51186">
    <property type="entry name" value="GNAT"/>
    <property type="match status" value="1"/>
</dbReference>
<dbReference type="PANTHER" id="PTHR43877">
    <property type="entry name" value="AMINOALKYLPHOSPHONATE N-ACETYLTRANSFERASE-RELATED-RELATED"/>
    <property type="match status" value="1"/>
</dbReference>
<gene>
    <name evidence="4" type="ORF">GCM10011521_17730</name>
</gene>
<evidence type="ECO:0000259" key="3">
    <source>
        <dbReference type="PROSITE" id="PS51186"/>
    </source>
</evidence>
<accession>A0ABQ1HKP7</accession>
<protein>
    <submittedName>
        <fullName evidence="4">Acetyltransferase</fullName>
    </submittedName>
</protein>
<evidence type="ECO:0000256" key="2">
    <source>
        <dbReference type="ARBA" id="ARBA00023315"/>
    </source>
</evidence>